<keyword evidence="2" id="KW-1185">Reference proteome</keyword>
<name>A0A0M0J5S1_9EUKA</name>
<dbReference type="AlphaFoldDB" id="A0A0M0J5S1"/>
<dbReference type="OrthoDB" id="10689674at2759"/>
<sequence length="212" mass="20988">MHVTASGAIDWAVQAVGSSHSCGIAYDGAGGALVTGYFRGNVLFGSTSLTSRGMAVTDTFVMHVTASGAIDWAVQAAGESATDSNGIAYDGAGGALVTGDFRGKASFGSTSLTSRGSTDAYVMHVTASGAIDWVVQAGGESVTSKGIAYDGAGGALVTGDFRGKASFGSTSLTSRGSLDTFVMHVTASGAINWVVQTGGSSVSPRAIAHDGA</sequence>
<evidence type="ECO:0000313" key="1">
    <source>
        <dbReference type="EMBL" id="KOO21835.1"/>
    </source>
</evidence>
<evidence type="ECO:0000313" key="2">
    <source>
        <dbReference type="Proteomes" id="UP000037460"/>
    </source>
</evidence>
<reference evidence="2" key="1">
    <citation type="journal article" date="2015" name="PLoS Genet.">
        <title>Genome Sequence and Transcriptome Analyses of Chrysochromulina tobin: Metabolic Tools for Enhanced Algal Fitness in the Prominent Order Prymnesiales (Haptophyceae).</title>
        <authorList>
            <person name="Hovde B.T."/>
            <person name="Deodato C.R."/>
            <person name="Hunsperger H.M."/>
            <person name="Ryken S.A."/>
            <person name="Yost W."/>
            <person name="Jha R.K."/>
            <person name="Patterson J."/>
            <person name="Monnat R.J. Jr."/>
            <person name="Barlow S.B."/>
            <person name="Starkenburg S.R."/>
            <person name="Cattolico R.A."/>
        </authorList>
    </citation>
    <scope>NUCLEOTIDE SEQUENCE</scope>
    <source>
        <strain evidence="2">CCMP291</strain>
    </source>
</reference>
<organism evidence="1 2">
    <name type="scientific">Chrysochromulina tobinii</name>
    <dbReference type="NCBI Taxonomy" id="1460289"/>
    <lineage>
        <taxon>Eukaryota</taxon>
        <taxon>Haptista</taxon>
        <taxon>Haptophyta</taxon>
        <taxon>Prymnesiophyceae</taxon>
        <taxon>Prymnesiales</taxon>
        <taxon>Chrysochromulinaceae</taxon>
        <taxon>Chrysochromulina</taxon>
    </lineage>
</organism>
<dbReference type="Proteomes" id="UP000037460">
    <property type="component" value="Unassembled WGS sequence"/>
</dbReference>
<comment type="caution">
    <text evidence="1">The sequence shown here is derived from an EMBL/GenBank/DDBJ whole genome shotgun (WGS) entry which is preliminary data.</text>
</comment>
<accession>A0A0M0J5S1</accession>
<proteinExistence type="predicted"/>
<gene>
    <name evidence="1" type="ORF">Ctob_004749</name>
</gene>
<dbReference type="EMBL" id="JWZX01003330">
    <property type="protein sequence ID" value="KOO21835.1"/>
    <property type="molecule type" value="Genomic_DNA"/>
</dbReference>
<protein>
    <submittedName>
        <fullName evidence="1">Calx-beta domain-containing protein</fullName>
    </submittedName>
</protein>
<feature type="non-terminal residue" evidence="1">
    <location>
        <position position="212"/>
    </location>
</feature>